<evidence type="ECO:0000256" key="3">
    <source>
        <dbReference type="SAM" id="MobiDB-lite"/>
    </source>
</evidence>
<dbReference type="EMBL" id="BART01025639">
    <property type="protein sequence ID" value="GAH03222.1"/>
    <property type="molecule type" value="Genomic_DNA"/>
</dbReference>
<organism evidence="5">
    <name type="scientific">marine sediment metagenome</name>
    <dbReference type="NCBI Taxonomy" id="412755"/>
    <lineage>
        <taxon>unclassified sequences</taxon>
        <taxon>metagenomes</taxon>
        <taxon>ecological metagenomes</taxon>
    </lineage>
</organism>
<sequence length="237" mass="26753">MPAGGTSTFHGAQVIENGEIRKEPEYLTSFWTDHALKFIDQSAKNPDKPFFLFLAYNGPYGLSRYQLKPSGNRHEKFYADKKMPSFPRGVIHPWEYNNREYFGNPVSIRRYGEELSAVDDGVGSVMKKLKDLGLDDNTLVIFAADQGWAGGQHGFWGMGDHTRPINAFDFSMKIPMIFRQPGKIPAGNTPDIHVTNYDFMPSVLSYLGMADQMPTEPKSPGRDFSKAMLGEKTDKWD</sequence>
<dbReference type="InterPro" id="IPR050738">
    <property type="entry name" value="Sulfatase"/>
</dbReference>
<dbReference type="AlphaFoldDB" id="X1C766"/>
<dbReference type="SUPFAM" id="SSF53649">
    <property type="entry name" value="Alkaline phosphatase-like"/>
    <property type="match status" value="1"/>
</dbReference>
<reference evidence="5" key="1">
    <citation type="journal article" date="2014" name="Front. Microbiol.">
        <title>High frequency of phylogenetically diverse reductive dehalogenase-homologous genes in deep subseafloor sedimentary metagenomes.</title>
        <authorList>
            <person name="Kawai M."/>
            <person name="Futagami T."/>
            <person name="Toyoda A."/>
            <person name="Takaki Y."/>
            <person name="Nishi S."/>
            <person name="Hori S."/>
            <person name="Arai W."/>
            <person name="Tsubouchi T."/>
            <person name="Morono Y."/>
            <person name="Uchiyama I."/>
            <person name="Ito T."/>
            <person name="Fujiyama A."/>
            <person name="Inagaki F."/>
            <person name="Takami H."/>
        </authorList>
    </citation>
    <scope>NUCLEOTIDE SEQUENCE</scope>
    <source>
        <strain evidence="5">Expedition CK06-06</strain>
    </source>
</reference>
<protein>
    <recommendedName>
        <fullName evidence="4">Sulfatase N-terminal domain-containing protein</fullName>
    </recommendedName>
</protein>
<comment type="similarity">
    <text evidence="1">Belongs to the sulfatase family.</text>
</comment>
<dbReference type="InterPro" id="IPR000917">
    <property type="entry name" value="Sulfatase_N"/>
</dbReference>
<comment type="caution">
    <text evidence="5">The sequence shown here is derived from an EMBL/GenBank/DDBJ whole genome shotgun (WGS) entry which is preliminary data.</text>
</comment>
<dbReference type="PANTHER" id="PTHR42693:SF53">
    <property type="entry name" value="ENDO-4-O-SULFATASE"/>
    <property type="match status" value="1"/>
</dbReference>
<dbReference type="GO" id="GO:0004065">
    <property type="term" value="F:arylsulfatase activity"/>
    <property type="evidence" value="ECO:0007669"/>
    <property type="project" value="TreeGrafter"/>
</dbReference>
<evidence type="ECO:0000259" key="4">
    <source>
        <dbReference type="Pfam" id="PF00884"/>
    </source>
</evidence>
<feature type="region of interest" description="Disordered" evidence="3">
    <location>
        <begin position="214"/>
        <end position="237"/>
    </location>
</feature>
<evidence type="ECO:0000313" key="5">
    <source>
        <dbReference type="EMBL" id="GAH03222.1"/>
    </source>
</evidence>
<dbReference type="PANTHER" id="PTHR42693">
    <property type="entry name" value="ARYLSULFATASE FAMILY MEMBER"/>
    <property type="match status" value="1"/>
</dbReference>
<evidence type="ECO:0000256" key="1">
    <source>
        <dbReference type="ARBA" id="ARBA00008779"/>
    </source>
</evidence>
<evidence type="ECO:0000256" key="2">
    <source>
        <dbReference type="ARBA" id="ARBA00022801"/>
    </source>
</evidence>
<gene>
    <name evidence="5" type="ORF">S01H4_45976</name>
</gene>
<dbReference type="InterPro" id="IPR017850">
    <property type="entry name" value="Alkaline_phosphatase_core_sf"/>
</dbReference>
<accession>X1C766</accession>
<feature type="domain" description="Sulfatase N-terminal" evidence="4">
    <location>
        <begin position="23"/>
        <end position="209"/>
    </location>
</feature>
<name>X1C766_9ZZZZ</name>
<feature type="non-terminal residue" evidence="5">
    <location>
        <position position="237"/>
    </location>
</feature>
<keyword evidence="2" id="KW-0378">Hydrolase</keyword>
<proteinExistence type="inferred from homology"/>
<dbReference type="Pfam" id="PF00884">
    <property type="entry name" value="Sulfatase"/>
    <property type="match status" value="1"/>
</dbReference>
<dbReference type="Gene3D" id="3.40.720.10">
    <property type="entry name" value="Alkaline Phosphatase, subunit A"/>
    <property type="match status" value="1"/>
</dbReference>
<feature type="compositionally biased region" description="Basic and acidic residues" evidence="3">
    <location>
        <begin position="219"/>
        <end position="237"/>
    </location>
</feature>